<gene>
    <name evidence="2" type="ORF">CRG98_030864</name>
</gene>
<feature type="region of interest" description="Disordered" evidence="1">
    <location>
        <begin position="167"/>
        <end position="197"/>
    </location>
</feature>
<dbReference type="AlphaFoldDB" id="A0A2I0IXJ7"/>
<feature type="compositionally biased region" description="Basic and acidic residues" evidence="1">
    <location>
        <begin position="69"/>
        <end position="90"/>
    </location>
</feature>
<evidence type="ECO:0000256" key="1">
    <source>
        <dbReference type="SAM" id="MobiDB-lite"/>
    </source>
</evidence>
<comment type="caution">
    <text evidence="2">The sequence shown here is derived from an EMBL/GenBank/DDBJ whole genome shotgun (WGS) entry which is preliminary data.</text>
</comment>
<feature type="region of interest" description="Disordered" evidence="1">
    <location>
        <begin position="58"/>
        <end position="90"/>
    </location>
</feature>
<evidence type="ECO:0000313" key="2">
    <source>
        <dbReference type="EMBL" id="PKI48742.1"/>
    </source>
</evidence>
<proteinExistence type="predicted"/>
<evidence type="ECO:0000313" key="3">
    <source>
        <dbReference type="Proteomes" id="UP000233551"/>
    </source>
</evidence>
<dbReference type="Proteomes" id="UP000233551">
    <property type="component" value="Unassembled WGS sequence"/>
</dbReference>
<organism evidence="2 3">
    <name type="scientific">Punica granatum</name>
    <name type="common">Pomegranate</name>
    <dbReference type="NCBI Taxonomy" id="22663"/>
    <lineage>
        <taxon>Eukaryota</taxon>
        <taxon>Viridiplantae</taxon>
        <taxon>Streptophyta</taxon>
        <taxon>Embryophyta</taxon>
        <taxon>Tracheophyta</taxon>
        <taxon>Spermatophyta</taxon>
        <taxon>Magnoliopsida</taxon>
        <taxon>eudicotyledons</taxon>
        <taxon>Gunneridae</taxon>
        <taxon>Pentapetalae</taxon>
        <taxon>rosids</taxon>
        <taxon>malvids</taxon>
        <taxon>Myrtales</taxon>
        <taxon>Lythraceae</taxon>
        <taxon>Punica</taxon>
    </lineage>
</organism>
<name>A0A2I0IXJ7_PUNGR</name>
<keyword evidence="3" id="KW-1185">Reference proteome</keyword>
<dbReference type="EMBL" id="PGOL01002346">
    <property type="protein sequence ID" value="PKI48742.1"/>
    <property type="molecule type" value="Genomic_DNA"/>
</dbReference>
<sequence length="236" mass="27025">MQASKILCISSLFTSPTSKLVVRTRMWTLVGARIARFWIARLRGVHLPVGTRDEHARLLDGAPGTLDPRTSKRHSETGLHTPKDHQDHGTGFRLRFRAHLGLPSGSRPGKRGIFYRKTWPKTLLTIRQRMKSAPINPRDLKGLGNKPRSHCIIHLSFSSTIPNTRETLRKPHSRIPRMPPDINLQPGPTSKPFCPKHKARRHEQYITQRREQATEMDNFTPIIQTDQRRLSSPRVT</sequence>
<protein>
    <submittedName>
        <fullName evidence="2">Uncharacterized protein</fullName>
    </submittedName>
</protein>
<reference evidence="2 3" key="1">
    <citation type="submission" date="2017-11" db="EMBL/GenBank/DDBJ databases">
        <title>De-novo sequencing of pomegranate (Punica granatum L.) genome.</title>
        <authorList>
            <person name="Akparov Z."/>
            <person name="Amiraslanov A."/>
            <person name="Hajiyeva S."/>
            <person name="Abbasov M."/>
            <person name="Kaur K."/>
            <person name="Hamwieh A."/>
            <person name="Solovyev V."/>
            <person name="Salamov A."/>
            <person name="Braich B."/>
            <person name="Kosarev P."/>
            <person name="Mahmoud A."/>
            <person name="Hajiyev E."/>
            <person name="Babayeva S."/>
            <person name="Izzatullayeva V."/>
            <person name="Mammadov A."/>
            <person name="Mammadov A."/>
            <person name="Sharifova S."/>
            <person name="Ojaghi J."/>
            <person name="Eynullazada K."/>
            <person name="Bayramov B."/>
            <person name="Abdulazimova A."/>
            <person name="Shahmuradov I."/>
        </authorList>
    </citation>
    <scope>NUCLEOTIDE SEQUENCE [LARGE SCALE GENOMIC DNA]</scope>
    <source>
        <strain evidence="3">cv. AG2017</strain>
        <tissue evidence="2">Leaf</tissue>
    </source>
</reference>
<accession>A0A2I0IXJ7</accession>